<proteinExistence type="predicted"/>
<evidence type="ECO:0000313" key="1">
    <source>
        <dbReference type="EMBL" id="GAI87000.1"/>
    </source>
</evidence>
<organism evidence="1">
    <name type="scientific">marine sediment metagenome</name>
    <dbReference type="NCBI Taxonomy" id="412755"/>
    <lineage>
        <taxon>unclassified sequences</taxon>
        <taxon>metagenomes</taxon>
        <taxon>ecological metagenomes</taxon>
    </lineage>
</organism>
<name>X1THG9_9ZZZZ</name>
<feature type="non-terminal residue" evidence="1">
    <location>
        <position position="135"/>
    </location>
</feature>
<accession>X1THG9</accession>
<protein>
    <submittedName>
        <fullName evidence="1">Uncharacterized protein</fullName>
    </submittedName>
</protein>
<reference evidence="1" key="1">
    <citation type="journal article" date="2014" name="Front. Microbiol.">
        <title>High frequency of phylogenetically diverse reductive dehalogenase-homologous genes in deep subseafloor sedimentary metagenomes.</title>
        <authorList>
            <person name="Kawai M."/>
            <person name="Futagami T."/>
            <person name="Toyoda A."/>
            <person name="Takaki Y."/>
            <person name="Nishi S."/>
            <person name="Hori S."/>
            <person name="Arai W."/>
            <person name="Tsubouchi T."/>
            <person name="Morono Y."/>
            <person name="Uchiyama I."/>
            <person name="Ito T."/>
            <person name="Fujiyama A."/>
            <person name="Inagaki F."/>
            <person name="Takami H."/>
        </authorList>
    </citation>
    <scope>NUCLEOTIDE SEQUENCE</scope>
    <source>
        <strain evidence="1">Expedition CK06-06</strain>
    </source>
</reference>
<dbReference type="EMBL" id="BARW01008736">
    <property type="protein sequence ID" value="GAI87000.1"/>
    <property type="molecule type" value="Genomic_DNA"/>
</dbReference>
<gene>
    <name evidence="1" type="ORF">S12H4_17803</name>
</gene>
<comment type="caution">
    <text evidence="1">The sequence shown here is derived from an EMBL/GenBank/DDBJ whole genome shotgun (WGS) entry which is preliminary data.</text>
</comment>
<dbReference type="AlphaFoldDB" id="X1THG9"/>
<sequence>MSVAEDSVLKVVPTMVWGDGEVNQNVFNSLISGGTPPYDDADVLIDALDWIGNMYTLLTGGMHPDLTGSHITVYKHDPIGDDWDEVGQINWEMTPSGTGDPLPRGVAGLINAKTVDPDVNGKKYLPGTIESRLTG</sequence>